<organism evidence="3 4">
    <name type="scientific">Streblomastix strix</name>
    <dbReference type="NCBI Taxonomy" id="222440"/>
    <lineage>
        <taxon>Eukaryota</taxon>
        <taxon>Metamonada</taxon>
        <taxon>Preaxostyla</taxon>
        <taxon>Oxymonadida</taxon>
        <taxon>Streblomastigidae</taxon>
        <taxon>Streblomastix</taxon>
    </lineage>
</organism>
<dbReference type="SMART" id="SM00360">
    <property type="entry name" value="RRM"/>
    <property type="match status" value="2"/>
</dbReference>
<comment type="caution">
    <text evidence="3">The sequence shown here is derived from an EMBL/GenBank/DDBJ whole genome shotgun (WGS) entry which is preliminary data.</text>
</comment>
<dbReference type="AlphaFoldDB" id="A0A5J4X3E7"/>
<keyword evidence="1" id="KW-0694">RNA-binding</keyword>
<proteinExistence type="predicted"/>
<feature type="domain" description="RRM" evidence="2">
    <location>
        <begin position="17"/>
        <end position="75"/>
    </location>
</feature>
<gene>
    <name evidence="3" type="ORF">EZS28_003306</name>
</gene>
<dbReference type="PANTHER" id="PTHR21245">
    <property type="entry name" value="HETEROGENEOUS NUCLEAR RIBONUCLEOPROTEIN"/>
    <property type="match status" value="1"/>
</dbReference>
<dbReference type="OrthoDB" id="439808at2759"/>
<dbReference type="InterPro" id="IPR000504">
    <property type="entry name" value="RRM_dom"/>
</dbReference>
<accession>A0A5J4X3E7</accession>
<sequence length="183" mass="21025">MHSIIPIAFRKKKLKDGVYIGDLVEELSEEEIVQAFNKFGQYGFIWFYKVEDRNTVLSQCSKDGIMVRGHRLSVSVAEQKKTLLITNIPPNGTKLQLSDYLLNFGQLVSLEYESGQSQAIVKYQQHDDAEMARTTAIKDQFKQYGNVVKVYVCPVCTEEEIEDPLLKTGMVYYEKRKQGEEVQ</sequence>
<dbReference type="SUPFAM" id="SSF54928">
    <property type="entry name" value="RNA-binding domain, RBD"/>
    <property type="match status" value="1"/>
</dbReference>
<evidence type="ECO:0000259" key="2">
    <source>
        <dbReference type="SMART" id="SM00360"/>
    </source>
</evidence>
<evidence type="ECO:0000313" key="3">
    <source>
        <dbReference type="EMBL" id="KAA6401165.1"/>
    </source>
</evidence>
<dbReference type="Proteomes" id="UP000324800">
    <property type="component" value="Unassembled WGS sequence"/>
</dbReference>
<name>A0A5J4X3E7_9EUKA</name>
<evidence type="ECO:0000256" key="1">
    <source>
        <dbReference type="ARBA" id="ARBA00022884"/>
    </source>
</evidence>
<dbReference type="GO" id="GO:0003723">
    <property type="term" value="F:RNA binding"/>
    <property type="evidence" value="ECO:0007669"/>
    <property type="project" value="UniProtKB-KW"/>
</dbReference>
<dbReference type="Gene3D" id="3.30.70.330">
    <property type="match status" value="2"/>
</dbReference>
<reference evidence="3 4" key="1">
    <citation type="submission" date="2019-03" db="EMBL/GenBank/DDBJ databases">
        <title>Single cell metagenomics reveals metabolic interactions within the superorganism composed of flagellate Streblomastix strix and complex community of Bacteroidetes bacteria on its surface.</title>
        <authorList>
            <person name="Treitli S.C."/>
            <person name="Kolisko M."/>
            <person name="Husnik F."/>
            <person name="Keeling P."/>
            <person name="Hampl V."/>
        </authorList>
    </citation>
    <scope>NUCLEOTIDE SEQUENCE [LARGE SCALE GENOMIC DNA]</scope>
    <source>
        <strain evidence="3">ST1C</strain>
    </source>
</reference>
<dbReference type="Pfam" id="PF00076">
    <property type="entry name" value="RRM_1"/>
    <property type="match status" value="1"/>
</dbReference>
<evidence type="ECO:0000313" key="4">
    <source>
        <dbReference type="Proteomes" id="UP000324800"/>
    </source>
</evidence>
<dbReference type="InterPro" id="IPR012677">
    <property type="entry name" value="Nucleotide-bd_a/b_plait_sf"/>
</dbReference>
<dbReference type="CDD" id="cd00590">
    <property type="entry name" value="RRM_SF"/>
    <property type="match status" value="1"/>
</dbReference>
<dbReference type="EMBL" id="SNRW01000433">
    <property type="protein sequence ID" value="KAA6401165.1"/>
    <property type="molecule type" value="Genomic_DNA"/>
</dbReference>
<dbReference type="InterPro" id="IPR035979">
    <property type="entry name" value="RBD_domain_sf"/>
</dbReference>
<feature type="domain" description="RRM" evidence="2">
    <location>
        <begin position="82"/>
        <end position="151"/>
    </location>
</feature>
<protein>
    <recommendedName>
        <fullName evidence="2">RRM domain-containing protein</fullName>
    </recommendedName>
</protein>